<protein>
    <recommendedName>
        <fullName evidence="3">DUF4219 domain-containing protein/UBN2 domain-containing protein</fullName>
    </recommendedName>
</protein>
<evidence type="ECO:0000313" key="2">
    <source>
        <dbReference type="Proteomes" id="UP001151760"/>
    </source>
</evidence>
<dbReference type="EMBL" id="BQNB010016185">
    <property type="protein sequence ID" value="GJT48826.1"/>
    <property type="molecule type" value="Genomic_DNA"/>
</dbReference>
<comment type="caution">
    <text evidence="1">The sequence shown here is derived from an EMBL/GenBank/DDBJ whole genome shotgun (WGS) entry which is preliminary data.</text>
</comment>
<sequence>MAQENYVEGCSMQIPPLLEADEFCFWKTRFETYIKSKDIDLCQVIQNDDFVFMMADPKIKMDIETPYEKLTDNEKKQLGKNNEAKVTFYNAPPRKEHERDFMCKTAKEVWHTLIITHQHNSQVKDCKIDLLTQQYEKFLISDEETIDSGFTRFNAIVTSLKSLDQD</sequence>
<keyword evidence="2" id="KW-1185">Reference proteome</keyword>
<dbReference type="Proteomes" id="UP001151760">
    <property type="component" value="Unassembled WGS sequence"/>
</dbReference>
<dbReference type="PANTHER" id="PTHR34676">
    <property type="entry name" value="DUF4219 DOMAIN-CONTAINING PROTEIN-RELATED"/>
    <property type="match status" value="1"/>
</dbReference>
<organism evidence="1 2">
    <name type="scientific">Tanacetum coccineum</name>
    <dbReference type="NCBI Taxonomy" id="301880"/>
    <lineage>
        <taxon>Eukaryota</taxon>
        <taxon>Viridiplantae</taxon>
        <taxon>Streptophyta</taxon>
        <taxon>Embryophyta</taxon>
        <taxon>Tracheophyta</taxon>
        <taxon>Spermatophyta</taxon>
        <taxon>Magnoliopsida</taxon>
        <taxon>eudicotyledons</taxon>
        <taxon>Gunneridae</taxon>
        <taxon>Pentapetalae</taxon>
        <taxon>asterids</taxon>
        <taxon>campanulids</taxon>
        <taxon>Asterales</taxon>
        <taxon>Asteraceae</taxon>
        <taxon>Asteroideae</taxon>
        <taxon>Anthemideae</taxon>
        <taxon>Anthemidinae</taxon>
        <taxon>Tanacetum</taxon>
    </lineage>
</organism>
<gene>
    <name evidence="1" type="ORF">Tco_0974983</name>
</gene>
<name>A0ABQ5ED39_9ASTR</name>
<accession>A0ABQ5ED39</accession>
<evidence type="ECO:0008006" key="3">
    <source>
        <dbReference type="Google" id="ProtNLM"/>
    </source>
</evidence>
<proteinExistence type="predicted"/>
<reference evidence="1" key="2">
    <citation type="submission" date="2022-01" db="EMBL/GenBank/DDBJ databases">
        <authorList>
            <person name="Yamashiro T."/>
            <person name="Shiraishi A."/>
            <person name="Satake H."/>
            <person name="Nakayama K."/>
        </authorList>
    </citation>
    <scope>NUCLEOTIDE SEQUENCE</scope>
</reference>
<dbReference type="PANTHER" id="PTHR34676:SF8">
    <property type="entry name" value="TRANSMEMBRANE PROTEIN"/>
    <property type="match status" value="1"/>
</dbReference>
<evidence type="ECO:0000313" key="1">
    <source>
        <dbReference type="EMBL" id="GJT48826.1"/>
    </source>
</evidence>
<reference evidence="1" key="1">
    <citation type="journal article" date="2022" name="Int. J. Mol. Sci.">
        <title>Draft Genome of Tanacetum Coccineum: Genomic Comparison of Closely Related Tanacetum-Family Plants.</title>
        <authorList>
            <person name="Yamashiro T."/>
            <person name="Shiraishi A."/>
            <person name="Nakayama K."/>
            <person name="Satake H."/>
        </authorList>
    </citation>
    <scope>NUCLEOTIDE SEQUENCE</scope>
</reference>
<dbReference type="Pfam" id="PF14223">
    <property type="entry name" value="Retrotran_gag_2"/>
    <property type="match status" value="1"/>
</dbReference>